<reference evidence="12" key="1">
    <citation type="submission" date="2021-01" db="EMBL/GenBank/DDBJ databases">
        <authorList>
            <person name="Corre E."/>
            <person name="Pelletier E."/>
            <person name="Niang G."/>
            <person name="Scheremetjew M."/>
            <person name="Finn R."/>
            <person name="Kale V."/>
            <person name="Holt S."/>
            <person name="Cochrane G."/>
            <person name="Meng A."/>
            <person name="Brown T."/>
            <person name="Cohen L."/>
        </authorList>
    </citation>
    <scope>NUCLEOTIDE SEQUENCE</scope>
    <source>
        <strain evidence="12">MM31A-1</strain>
    </source>
</reference>
<gene>
    <name evidence="12" type="ORF">CDEB00056_LOCUS19445</name>
</gene>
<keyword evidence="3" id="KW-0747">Spliceosome</keyword>
<dbReference type="PANTHER" id="PTHR45885:SF1">
    <property type="entry name" value="CELL DIVISION CYCLE 5-LIKE PROTEIN"/>
    <property type="match status" value="1"/>
</dbReference>
<dbReference type="AlphaFoldDB" id="A0A7S3QE81"/>
<dbReference type="GO" id="GO:0000398">
    <property type="term" value="P:mRNA splicing, via spliceosome"/>
    <property type="evidence" value="ECO:0007669"/>
    <property type="project" value="InterPro"/>
</dbReference>
<dbReference type="PANTHER" id="PTHR45885">
    <property type="entry name" value="CELL DIVISION CYCLE 5-LIKE PROTEIN"/>
    <property type="match status" value="1"/>
</dbReference>
<name>A0A7S3QE81_9STRA</name>
<feature type="domain" description="HTH myb-type" evidence="11">
    <location>
        <begin position="3"/>
        <end position="58"/>
    </location>
</feature>
<feature type="coiled-coil region" evidence="8">
    <location>
        <begin position="573"/>
        <end position="607"/>
    </location>
</feature>
<feature type="domain" description="Myb-like" evidence="10">
    <location>
        <begin position="55"/>
        <end position="105"/>
    </location>
</feature>
<dbReference type="GO" id="GO:0003677">
    <property type="term" value="F:DNA binding"/>
    <property type="evidence" value="ECO:0007669"/>
    <property type="project" value="UniProtKB-KW"/>
</dbReference>
<dbReference type="GO" id="GO:0000974">
    <property type="term" value="C:Prp19 complex"/>
    <property type="evidence" value="ECO:0007669"/>
    <property type="project" value="InterPro"/>
</dbReference>
<feature type="domain" description="HTH myb-type" evidence="11">
    <location>
        <begin position="59"/>
        <end position="109"/>
    </location>
</feature>
<evidence type="ECO:0000256" key="2">
    <source>
        <dbReference type="ARBA" id="ARBA00022664"/>
    </source>
</evidence>
<comment type="similarity">
    <text evidence="1">Belongs to the CEF1 family.</text>
</comment>
<dbReference type="EMBL" id="HBIO01025341">
    <property type="protein sequence ID" value="CAE0474592.1"/>
    <property type="molecule type" value="Transcribed_RNA"/>
</dbReference>
<feature type="region of interest" description="Disordered" evidence="9">
    <location>
        <begin position="112"/>
        <end position="157"/>
    </location>
</feature>
<dbReference type="SMART" id="SM00717">
    <property type="entry name" value="SANT"/>
    <property type="match status" value="2"/>
</dbReference>
<evidence type="ECO:0000256" key="1">
    <source>
        <dbReference type="ARBA" id="ARBA00010506"/>
    </source>
</evidence>
<dbReference type="PROSITE" id="PS51294">
    <property type="entry name" value="HTH_MYB"/>
    <property type="match status" value="2"/>
</dbReference>
<feature type="region of interest" description="Disordered" evidence="9">
    <location>
        <begin position="658"/>
        <end position="679"/>
    </location>
</feature>
<feature type="region of interest" description="Disordered" evidence="9">
    <location>
        <begin position="431"/>
        <end position="503"/>
    </location>
</feature>
<dbReference type="InterPro" id="IPR047242">
    <property type="entry name" value="CDC5L/Cef1"/>
</dbReference>
<dbReference type="FunFam" id="1.10.10.60:FF:000021">
    <property type="entry name" value="CDC5 cell division cycle 5-like"/>
    <property type="match status" value="1"/>
</dbReference>
<feature type="compositionally biased region" description="Low complexity" evidence="9">
    <location>
        <begin position="208"/>
        <end position="218"/>
    </location>
</feature>
<evidence type="ECO:0008006" key="13">
    <source>
        <dbReference type="Google" id="ProtNLM"/>
    </source>
</evidence>
<evidence type="ECO:0000256" key="9">
    <source>
        <dbReference type="SAM" id="MobiDB-lite"/>
    </source>
</evidence>
<evidence type="ECO:0000259" key="11">
    <source>
        <dbReference type="PROSITE" id="PS51294"/>
    </source>
</evidence>
<dbReference type="Pfam" id="PF13921">
    <property type="entry name" value="Myb_DNA-bind_6"/>
    <property type="match status" value="1"/>
</dbReference>
<evidence type="ECO:0000256" key="4">
    <source>
        <dbReference type="ARBA" id="ARBA00022737"/>
    </source>
</evidence>
<dbReference type="SUPFAM" id="SSF46689">
    <property type="entry name" value="Homeodomain-like"/>
    <property type="match status" value="1"/>
</dbReference>
<dbReference type="Pfam" id="PF11831">
    <property type="entry name" value="Myb_Cef"/>
    <property type="match status" value="1"/>
</dbReference>
<dbReference type="Gene3D" id="1.10.10.60">
    <property type="entry name" value="Homeodomain-like"/>
    <property type="match status" value="2"/>
</dbReference>
<feature type="compositionally biased region" description="Basic residues" evidence="9">
    <location>
        <begin position="666"/>
        <end position="675"/>
    </location>
</feature>
<keyword evidence="7" id="KW-0539">Nucleus</keyword>
<evidence type="ECO:0000256" key="3">
    <source>
        <dbReference type="ARBA" id="ARBA00022728"/>
    </source>
</evidence>
<organism evidence="12">
    <name type="scientific">Chaetoceros debilis</name>
    <dbReference type="NCBI Taxonomy" id="122233"/>
    <lineage>
        <taxon>Eukaryota</taxon>
        <taxon>Sar</taxon>
        <taxon>Stramenopiles</taxon>
        <taxon>Ochrophyta</taxon>
        <taxon>Bacillariophyta</taxon>
        <taxon>Coscinodiscophyceae</taxon>
        <taxon>Chaetocerotophycidae</taxon>
        <taxon>Chaetocerotales</taxon>
        <taxon>Chaetocerotaceae</taxon>
        <taxon>Chaetoceros</taxon>
    </lineage>
</organism>
<dbReference type="InterPro" id="IPR001005">
    <property type="entry name" value="SANT/Myb"/>
</dbReference>
<dbReference type="PROSITE" id="PS50090">
    <property type="entry name" value="MYB_LIKE"/>
    <property type="match status" value="2"/>
</dbReference>
<sequence length="886" mass="98823">MVRVFIKGGVWKNSEDEILKAAVMKYGKQQWARVASLLNRKSAKQCKARWNEWLDPSIRKIEWSREEDEKLLHLAKLMPAQWKTIGPLVGGRTSVQCQERYEQLLDEAANAAGGDGDLKMSGADGEEGSASSSSKKLRAGDIDPHPETKPARPDPIDMDEDEIEMLQEARARLANTQGKKAKRKAREKMLNEAKRLADLQKRRELKQAGLLSSAARSKASGKRRRKEIDLGVEIPFHKPAPAGFHSTADEDERADERRRKRMKDIDFKKINEQQYRARDRDEKNAQKKEEARLRALERSNMQYVVAQVSKKNDATAARKRGILSMPEPSITDNDLEKVAKLTKEQKGMADNAAMMMSENGAGAATDTLLGDYTDRPLPTPMRTPMSRSGTSSHEVIMREASNLRMLETGQTPLLGESNPMLMEGGAGTGVGLKNDGENSRFPGNATPLVSGSATPMTSSGKSVSERDMNQTPMTSRGQRDELGLNRPSSQMRPGMIGGDDISVSGTSFATSIGDRTMTIKEMARAERRAAKRARKELEMALASLPAPQFEYELAAPEAVTDDDDRGGFNVNKAAFVKDAADIEAEEIAKLEKEAAKLYEERSSVVKRIELPRPAGAVKDELLLTLDQDQNDSLQSAQNLIKEELLQLLKHDAFSHPALQLGGDSGKKKKKAKKGKSKTDVPVPMATPLEYINADALNSASELLNNEYETVIQEKRQLALDMKVSFQTDSNLMKVLNNECIRANLFNASQQFFSSQNGWSNIAPNITIDSLRSHHEVLVELMKESRKRCDKLEAKLAIKTGGYIKRSNTLNESTLQKFAEMQHSKIEERVYTSLMSHEKKGMTSRIHGLKDEIEILETAESVQQKKYGDLIHEKNRQLLLKRQKQKA</sequence>
<proteinExistence type="inferred from homology"/>
<dbReference type="CDD" id="cd11659">
    <property type="entry name" value="SANT_CDC5_II"/>
    <property type="match status" value="1"/>
</dbReference>
<evidence type="ECO:0000313" key="12">
    <source>
        <dbReference type="EMBL" id="CAE0474592.1"/>
    </source>
</evidence>
<evidence type="ECO:0000256" key="6">
    <source>
        <dbReference type="ARBA" id="ARBA00023187"/>
    </source>
</evidence>
<protein>
    <recommendedName>
        <fullName evidence="13">Cell division cycle 5-like protein</fullName>
    </recommendedName>
</protein>
<keyword evidence="2" id="KW-0507">mRNA processing</keyword>
<feature type="compositionally biased region" description="Basic and acidic residues" evidence="9">
    <location>
        <begin position="263"/>
        <end position="290"/>
    </location>
</feature>
<evidence type="ECO:0000256" key="8">
    <source>
        <dbReference type="SAM" id="Coils"/>
    </source>
</evidence>
<dbReference type="CDD" id="cd00167">
    <property type="entry name" value="SANT"/>
    <property type="match status" value="1"/>
</dbReference>
<dbReference type="InterPro" id="IPR017930">
    <property type="entry name" value="Myb_dom"/>
</dbReference>
<feature type="compositionally biased region" description="Polar residues" evidence="9">
    <location>
        <begin position="447"/>
        <end position="462"/>
    </location>
</feature>
<dbReference type="GO" id="GO:0005681">
    <property type="term" value="C:spliceosomal complex"/>
    <property type="evidence" value="ECO:0007669"/>
    <property type="project" value="UniProtKB-KW"/>
</dbReference>
<keyword evidence="4" id="KW-0677">Repeat</keyword>
<dbReference type="InterPro" id="IPR009057">
    <property type="entry name" value="Homeodomain-like_sf"/>
</dbReference>
<keyword evidence="6" id="KW-0508">mRNA splicing</keyword>
<feature type="domain" description="Myb-like" evidence="10">
    <location>
        <begin position="3"/>
        <end position="54"/>
    </location>
</feature>
<dbReference type="InterPro" id="IPR047240">
    <property type="entry name" value="SANT_CDC5L_II"/>
</dbReference>
<accession>A0A7S3QE81</accession>
<feature type="region of interest" description="Disordered" evidence="9">
    <location>
        <begin position="208"/>
        <end position="290"/>
    </location>
</feature>
<keyword evidence="5" id="KW-0238">DNA-binding</keyword>
<dbReference type="InterPro" id="IPR021786">
    <property type="entry name" value="Cdc5p/Cef1_C"/>
</dbReference>
<feature type="compositionally biased region" description="Basic and acidic residues" evidence="9">
    <location>
        <begin position="138"/>
        <end position="155"/>
    </location>
</feature>
<keyword evidence="8" id="KW-0175">Coiled coil</keyword>
<evidence type="ECO:0000256" key="7">
    <source>
        <dbReference type="ARBA" id="ARBA00023242"/>
    </source>
</evidence>
<evidence type="ECO:0000256" key="5">
    <source>
        <dbReference type="ARBA" id="ARBA00023125"/>
    </source>
</evidence>
<evidence type="ECO:0000259" key="10">
    <source>
        <dbReference type="PROSITE" id="PS50090"/>
    </source>
</evidence>